<protein>
    <submittedName>
        <fullName evidence="2">Uncharacterized protein</fullName>
    </submittedName>
</protein>
<dbReference type="Proteomes" id="UP000194664">
    <property type="component" value="Unassembled WGS sequence"/>
</dbReference>
<keyword evidence="1" id="KW-1133">Transmembrane helix</keyword>
<evidence type="ECO:0000256" key="1">
    <source>
        <dbReference type="SAM" id="Phobius"/>
    </source>
</evidence>
<evidence type="ECO:0000313" key="2">
    <source>
        <dbReference type="EMBL" id="OUD08698.1"/>
    </source>
</evidence>
<accession>A0A251WX48</accession>
<gene>
    <name evidence="2" type="ORF">BVC71_12260</name>
</gene>
<evidence type="ECO:0000313" key="3">
    <source>
        <dbReference type="Proteomes" id="UP000194664"/>
    </source>
</evidence>
<sequence>MTAGGKSICTDCGALSQGQEICDKCVVNAQIAPFPPFASVLIIALMPVVIVVPVIFWILRV</sequence>
<keyword evidence="1" id="KW-0812">Transmembrane</keyword>
<dbReference type="AlphaFoldDB" id="A0A251WX48"/>
<reference evidence="2 3" key="1">
    <citation type="submission" date="2016-12" db="EMBL/GenBank/DDBJ databases">
        <title>The draft genome sequence of HSLHS2.</title>
        <authorList>
            <person name="Hu D."/>
            <person name="Wang L."/>
            <person name="Shao Z."/>
        </authorList>
    </citation>
    <scope>NUCLEOTIDE SEQUENCE [LARGE SCALE GENOMIC DNA]</scope>
    <source>
        <strain evidence="2">MCCC 1A06712</strain>
    </source>
</reference>
<organism evidence="2 3">
    <name type="scientific">Marivivens niveibacter</name>
    <dbReference type="NCBI Taxonomy" id="1930667"/>
    <lineage>
        <taxon>Bacteria</taxon>
        <taxon>Pseudomonadati</taxon>
        <taxon>Pseudomonadota</taxon>
        <taxon>Alphaproteobacteria</taxon>
        <taxon>Rhodobacterales</taxon>
        <taxon>Paracoccaceae</taxon>
        <taxon>Marivivens group</taxon>
        <taxon>Marivivens</taxon>
    </lineage>
</organism>
<name>A0A251WX48_9RHOB</name>
<proteinExistence type="predicted"/>
<keyword evidence="1" id="KW-0472">Membrane</keyword>
<dbReference type="EMBL" id="MSPP01000004">
    <property type="protein sequence ID" value="OUD08698.1"/>
    <property type="molecule type" value="Genomic_DNA"/>
</dbReference>
<feature type="transmembrane region" description="Helical" evidence="1">
    <location>
        <begin position="37"/>
        <end position="59"/>
    </location>
</feature>
<keyword evidence="3" id="KW-1185">Reference proteome</keyword>
<comment type="caution">
    <text evidence="2">The sequence shown here is derived from an EMBL/GenBank/DDBJ whole genome shotgun (WGS) entry which is preliminary data.</text>
</comment>